<feature type="domain" description="Methyltransferase FkbM" evidence="1">
    <location>
        <begin position="1"/>
        <end position="61"/>
    </location>
</feature>
<accession>X0UHP3</accession>
<reference evidence="2" key="1">
    <citation type="journal article" date="2014" name="Front. Microbiol.">
        <title>High frequency of phylogenetically diverse reductive dehalogenase-homologous genes in deep subseafloor sedimentary metagenomes.</title>
        <authorList>
            <person name="Kawai M."/>
            <person name="Futagami T."/>
            <person name="Toyoda A."/>
            <person name="Takaki Y."/>
            <person name="Nishi S."/>
            <person name="Hori S."/>
            <person name="Arai W."/>
            <person name="Tsubouchi T."/>
            <person name="Morono Y."/>
            <person name="Uchiyama I."/>
            <person name="Ito T."/>
            <person name="Fujiyama A."/>
            <person name="Inagaki F."/>
            <person name="Takami H."/>
        </authorList>
    </citation>
    <scope>NUCLEOTIDE SEQUENCE</scope>
    <source>
        <strain evidence="2">Expedition CK06-06</strain>
    </source>
</reference>
<name>X0UHP3_9ZZZZ</name>
<proteinExistence type="predicted"/>
<dbReference type="Pfam" id="PF05050">
    <property type="entry name" value="Methyltransf_21"/>
    <property type="match status" value="1"/>
</dbReference>
<organism evidence="2">
    <name type="scientific">marine sediment metagenome</name>
    <dbReference type="NCBI Taxonomy" id="412755"/>
    <lineage>
        <taxon>unclassified sequences</taxon>
        <taxon>metagenomes</taxon>
        <taxon>ecological metagenomes</taxon>
    </lineage>
</organism>
<gene>
    <name evidence="2" type="ORF">S01H1_32685</name>
</gene>
<dbReference type="InterPro" id="IPR006342">
    <property type="entry name" value="FkbM_mtfrase"/>
</dbReference>
<evidence type="ECO:0000313" key="2">
    <source>
        <dbReference type="EMBL" id="GAG05100.1"/>
    </source>
</evidence>
<feature type="non-terminal residue" evidence="2">
    <location>
        <position position="273"/>
    </location>
</feature>
<protein>
    <recommendedName>
        <fullName evidence="1">Methyltransferase FkbM domain-containing protein</fullName>
    </recommendedName>
</protein>
<feature type="non-terminal residue" evidence="2">
    <location>
        <position position="1"/>
    </location>
</feature>
<dbReference type="EMBL" id="BARS01020248">
    <property type="protein sequence ID" value="GAG05100.1"/>
    <property type="molecule type" value="Genomic_DNA"/>
</dbReference>
<dbReference type="AlphaFoldDB" id="X0UHP3"/>
<sequence>EDNNIKSIDICKIDVEGGSYEILEGFGKYLNYIKFLHVESERIQYWENQKLTEDIFNLLENNFIRLSNSYNSNEKQIDSIFVNKNVTQMVGNSNEVNNKILSLLTYGQLRTFKNNFRNNLTHLSPIFKNYENVYMFILLDENVSNEQSVESKYKEDCEYIENVCKEFNIKLGFIKNIGNLNYNKEESDFSDKMLLQKNDDNKQFPNNFVLKLLYRKYKLIELVEEYCGVNQMEVSDILYARIFDCIIKQHIPSNNIKCTDFSKHIYFSPDTIF</sequence>
<evidence type="ECO:0000259" key="1">
    <source>
        <dbReference type="Pfam" id="PF05050"/>
    </source>
</evidence>
<comment type="caution">
    <text evidence="2">The sequence shown here is derived from an EMBL/GenBank/DDBJ whole genome shotgun (WGS) entry which is preliminary data.</text>
</comment>